<dbReference type="GO" id="GO:0008180">
    <property type="term" value="C:COP9 signalosome"/>
    <property type="evidence" value="ECO:0007669"/>
    <property type="project" value="UniProtKB-KW"/>
</dbReference>
<feature type="region of interest" description="Disordered" evidence="2">
    <location>
        <begin position="143"/>
        <end position="162"/>
    </location>
</feature>
<dbReference type="InterPro" id="IPR045237">
    <property type="entry name" value="COPS7/eIF3m"/>
</dbReference>
<dbReference type="OrthoDB" id="1747918at2759"/>
<dbReference type="EMBL" id="JACGCM010001775">
    <property type="protein sequence ID" value="KAF6149942.1"/>
    <property type="molecule type" value="Genomic_DNA"/>
</dbReference>
<evidence type="ECO:0000256" key="2">
    <source>
        <dbReference type="SAM" id="MobiDB-lite"/>
    </source>
</evidence>
<comment type="caution">
    <text evidence="3">The sequence shown here is derived from an EMBL/GenBank/DDBJ whole genome shotgun (WGS) entry which is preliminary data.</text>
</comment>
<dbReference type="PANTHER" id="PTHR15350:SF5">
    <property type="entry name" value="COP9 SIGNALOSOME COMPLEX SUBUNIT 7"/>
    <property type="match status" value="1"/>
</dbReference>
<reference evidence="3 4" key="1">
    <citation type="journal article" date="2020" name="IScience">
        <title>Genome Sequencing of the Endangered Kingdonia uniflora (Circaeasteraceae, Ranunculales) Reveals Potential Mechanisms of Evolutionary Specialization.</title>
        <authorList>
            <person name="Sun Y."/>
            <person name="Deng T."/>
            <person name="Zhang A."/>
            <person name="Moore M.J."/>
            <person name="Landis J.B."/>
            <person name="Lin N."/>
            <person name="Zhang H."/>
            <person name="Zhang X."/>
            <person name="Huang J."/>
            <person name="Zhang X."/>
            <person name="Sun H."/>
            <person name="Wang H."/>
        </authorList>
    </citation>
    <scope>NUCLEOTIDE SEQUENCE [LARGE SCALE GENOMIC DNA]</scope>
    <source>
        <strain evidence="3">TB1705</strain>
        <tissue evidence="3">Leaf</tissue>
    </source>
</reference>
<dbReference type="Proteomes" id="UP000541444">
    <property type="component" value="Unassembled WGS sequence"/>
</dbReference>
<protein>
    <submittedName>
        <fullName evidence="3">Uncharacterized protein</fullName>
    </submittedName>
</protein>
<dbReference type="AlphaFoldDB" id="A0A7J7M532"/>
<evidence type="ECO:0000313" key="4">
    <source>
        <dbReference type="Proteomes" id="UP000541444"/>
    </source>
</evidence>
<evidence type="ECO:0000313" key="3">
    <source>
        <dbReference type="EMBL" id="KAF6149942.1"/>
    </source>
</evidence>
<gene>
    <name evidence="3" type="ORF">GIB67_008663</name>
</gene>
<keyword evidence="1" id="KW-0736">Signalosome</keyword>
<organism evidence="3 4">
    <name type="scientific">Kingdonia uniflora</name>
    <dbReference type="NCBI Taxonomy" id="39325"/>
    <lineage>
        <taxon>Eukaryota</taxon>
        <taxon>Viridiplantae</taxon>
        <taxon>Streptophyta</taxon>
        <taxon>Embryophyta</taxon>
        <taxon>Tracheophyta</taxon>
        <taxon>Spermatophyta</taxon>
        <taxon>Magnoliopsida</taxon>
        <taxon>Ranunculales</taxon>
        <taxon>Circaeasteraceae</taxon>
        <taxon>Kingdonia</taxon>
    </lineage>
</organism>
<evidence type="ECO:0000256" key="1">
    <source>
        <dbReference type="ARBA" id="ARBA00022790"/>
    </source>
</evidence>
<accession>A0A7J7M532</accession>
<name>A0A7J7M532_9MAGN</name>
<dbReference type="PANTHER" id="PTHR15350">
    <property type="entry name" value="COP9 SIGNALOSOME COMPLEX SUBUNIT 7/DENDRITIC CELL PROTEIN GA17"/>
    <property type="match status" value="1"/>
</dbReference>
<proteinExistence type="predicted"/>
<feature type="compositionally biased region" description="Basic and acidic residues" evidence="2">
    <location>
        <begin position="143"/>
        <end position="155"/>
    </location>
</feature>
<keyword evidence="4" id="KW-1185">Reference proteome</keyword>
<sequence length="162" mass="18759">MFFASINSSKIRSLLSPTTHFISLSPHLYLKLSILIYVILKTSLSMSVYLQVLSYDQLMKELDISNVRELEDFLINECIYLVQFAIGRDLRPGQLGSASFHEKFSFRVFRGFLVLASSDNLLLSIQEKIKWVDTMSELHSKHQKNIDDMREEKKKNLPLKVS</sequence>